<sequence>SPMLYFRLPFIPRPSSSQSVSPPLSVRAWGGESVCARVPCLLIRPDAAILWTERCAAEFDGPRQCSRMQPRQAKAMRSPLTTSPRSILRGQQKQLPQVPSPPRSFSLASLTALKASASPGDNSAAPCHSTPNQCMPARAAAATPAQPAVEIASARAATGIALSRAESSMASSPALRRVDSHTSVAKPPTSAPVASAARLHKPPVSGVNASRWSLRMLFSYSMFI</sequence>
<reference evidence="2" key="1">
    <citation type="submission" date="2014-05" db="EMBL/GenBank/DDBJ databases">
        <title>The transcriptome of the halophilic microalga Tetraselmis sp. GSL018 isolated from the Great Salt Lake, Utah.</title>
        <authorList>
            <person name="Jinkerson R.E."/>
            <person name="D'Adamo S."/>
            <person name="Posewitz M.C."/>
        </authorList>
    </citation>
    <scope>NUCLEOTIDE SEQUENCE</scope>
    <source>
        <strain evidence="2">GSL018</strain>
    </source>
</reference>
<feature type="region of interest" description="Disordered" evidence="1">
    <location>
        <begin position="165"/>
        <end position="195"/>
    </location>
</feature>
<protein>
    <submittedName>
        <fullName evidence="2">Uncharacterized protein</fullName>
    </submittedName>
</protein>
<dbReference type="EMBL" id="GBEZ01022603">
    <property type="protein sequence ID" value="JAC64244.1"/>
    <property type="molecule type" value="Transcribed_RNA"/>
</dbReference>
<feature type="non-terminal residue" evidence="2">
    <location>
        <position position="1"/>
    </location>
</feature>
<accession>A0A061R0K1</accession>
<organism evidence="2">
    <name type="scientific">Tetraselmis sp. GSL018</name>
    <dbReference type="NCBI Taxonomy" id="582737"/>
    <lineage>
        <taxon>Eukaryota</taxon>
        <taxon>Viridiplantae</taxon>
        <taxon>Chlorophyta</taxon>
        <taxon>core chlorophytes</taxon>
        <taxon>Chlorodendrophyceae</taxon>
        <taxon>Chlorodendrales</taxon>
        <taxon>Chlorodendraceae</taxon>
        <taxon>Tetraselmis</taxon>
    </lineage>
</organism>
<proteinExistence type="predicted"/>
<feature type="compositionally biased region" description="Polar residues" evidence="1">
    <location>
        <begin position="79"/>
        <end position="97"/>
    </location>
</feature>
<evidence type="ECO:0000256" key="1">
    <source>
        <dbReference type="SAM" id="MobiDB-lite"/>
    </source>
</evidence>
<feature type="region of interest" description="Disordered" evidence="1">
    <location>
        <begin position="66"/>
        <end position="104"/>
    </location>
</feature>
<gene>
    <name evidence="2" type="ORF">TSPGSL018_18740</name>
</gene>
<evidence type="ECO:0000313" key="2">
    <source>
        <dbReference type="EMBL" id="JAC64244.1"/>
    </source>
</evidence>
<name>A0A061R0K1_9CHLO</name>
<dbReference type="AlphaFoldDB" id="A0A061R0K1"/>